<dbReference type="AlphaFoldDB" id="A0A081NG03"/>
<protein>
    <submittedName>
        <fullName evidence="2">Membrane protein</fullName>
    </submittedName>
</protein>
<accession>A0A081NG03</accession>
<dbReference type="InterPro" id="IPR007165">
    <property type="entry name" value="Phage_holin_4_2"/>
</dbReference>
<feature type="transmembrane region" description="Helical" evidence="1">
    <location>
        <begin position="53"/>
        <end position="77"/>
    </location>
</feature>
<reference evidence="2 3" key="1">
    <citation type="submission" date="2014-06" db="EMBL/GenBank/DDBJ databases">
        <title>Whole Genome Sequences of Three Symbiotic Endozoicomonas Bacteria.</title>
        <authorList>
            <person name="Neave M.J."/>
            <person name="Apprill A."/>
            <person name="Voolstra C.R."/>
        </authorList>
    </citation>
    <scope>NUCLEOTIDE SEQUENCE [LARGE SCALE GENOMIC DNA]</scope>
    <source>
        <strain evidence="2 3">DSM 25634</strain>
    </source>
</reference>
<organism evidence="2 3">
    <name type="scientific">Endozoicomonas numazuensis</name>
    <dbReference type="NCBI Taxonomy" id="1137799"/>
    <lineage>
        <taxon>Bacteria</taxon>
        <taxon>Pseudomonadati</taxon>
        <taxon>Pseudomonadota</taxon>
        <taxon>Gammaproteobacteria</taxon>
        <taxon>Oceanospirillales</taxon>
        <taxon>Endozoicomonadaceae</taxon>
        <taxon>Endozoicomonas</taxon>
    </lineage>
</organism>
<proteinExistence type="predicted"/>
<dbReference type="PANTHER" id="PTHR37309">
    <property type="entry name" value="SLR0284 PROTEIN"/>
    <property type="match status" value="1"/>
</dbReference>
<dbReference type="PANTHER" id="PTHR37309:SF1">
    <property type="entry name" value="SLR0284 PROTEIN"/>
    <property type="match status" value="1"/>
</dbReference>
<evidence type="ECO:0000313" key="2">
    <source>
        <dbReference type="EMBL" id="KEQ17376.1"/>
    </source>
</evidence>
<evidence type="ECO:0000313" key="3">
    <source>
        <dbReference type="Proteomes" id="UP000028073"/>
    </source>
</evidence>
<comment type="caution">
    <text evidence="2">The sequence shown here is derived from an EMBL/GenBank/DDBJ whole genome shotgun (WGS) entry which is preliminary data.</text>
</comment>
<gene>
    <name evidence="2" type="ORF">GZ78_16395</name>
</gene>
<dbReference type="Proteomes" id="UP000028073">
    <property type="component" value="Unassembled WGS sequence"/>
</dbReference>
<sequence>MSLILYFLINGLAVFITARILKGVEIKGYGSAVLVSILLAVVNTFVKPILFFLTLPITILTLGLFTLVLNALMLMIVDYFMDSFKIDNFGWALVMGIVLSIVNAILFFLIPGVVII</sequence>
<dbReference type="eggNOG" id="COG1950">
    <property type="taxonomic scope" value="Bacteria"/>
</dbReference>
<dbReference type="EMBL" id="JOKH01000003">
    <property type="protein sequence ID" value="KEQ17376.1"/>
    <property type="molecule type" value="Genomic_DNA"/>
</dbReference>
<keyword evidence="1" id="KW-0812">Transmembrane</keyword>
<feature type="transmembrane region" description="Helical" evidence="1">
    <location>
        <begin position="28"/>
        <end position="46"/>
    </location>
</feature>
<keyword evidence="3" id="KW-1185">Reference proteome</keyword>
<keyword evidence="1" id="KW-0472">Membrane</keyword>
<keyword evidence="1" id="KW-1133">Transmembrane helix</keyword>
<feature type="transmembrane region" description="Helical" evidence="1">
    <location>
        <begin position="89"/>
        <end position="115"/>
    </location>
</feature>
<evidence type="ECO:0000256" key="1">
    <source>
        <dbReference type="SAM" id="Phobius"/>
    </source>
</evidence>
<dbReference type="Pfam" id="PF04020">
    <property type="entry name" value="Phage_holin_4_2"/>
    <property type="match status" value="1"/>
</dbReference>
<name>A0A081NG03_9GAMM</name>